<keyword evidence="9" id="KW-1185">Reference proteome</keyword>
<feature type="transmembrane region" description="Helical" evidence="6">
    <location>
        <begin position="191"/>
        <end position="213"/>
    </location>
</feature>
<evidence type="ECO:0000256" key="3">
    <source>
        <dbReference type="ARBA" id="ARBA00022692"/>
    </source>
</evidence>
<dbReference type="GO" id="GO:0005886">
    <property type="term" value="C:plasma membrane"/>
    <property type="evidence" value="ECO:0007669"/>
    <property type="project" value="UniProtKB-SubCell"/>
</dbReference>
<feature type="transmembrane region" description="Helical" evidence="6">
    <location>
        <begin position="61"/>
        <end position="81"/>
    </location>
</feature>
<comment type="subcellular location">
    <subcellularLocation>
        <location evidence="1">Cell membrane</location>
        <topology evidence="1">Multi-pass membrane protein</topology>
    </subcellularLocation>
</comment>
<dbReference type="EMBL" id="CP036200">
    <property type="protein sequence ID" value="QBF83517.1"/>
    <property type="molecule type" value="Genomic_DNA"/>
</dbReference>
<dbReference type="PANTHER" id="PTHR43478:SF1">
    <property type="entry name" value="NA+_H+ ANTIPORTER NHAC-LIKE C-TERMINAL DOMAIN-CONTAINING PROTEIN"/>
    <property type="match status" value="1"/>
</dbReference>
<dbReference type="KEGG" id="smai:EXU30_13065"/>
<evidence type="ECO:0000256" key="5">
    <source>
        <dbReference type="ARBA" id="ARBA00023136"/>
    </source>
</evidence>
<reference evidence="8 9" key="1">
    <citation type="submission" date="2019-02" db="EMBL/GenBank/DDBJ databases">
        <title>Shewanella sp. D4-2 isolated from Dokdo Island.</title>
        <authorList>
            <person name="Baek K."/>
        </authorList>
    </citation>
    <scope>NUCLEOTIDE SEQUENCE [LARGE SCALE GENOMIC DNA]</scope>
    <source>
        <strain evidence="8 9">D4-2</strain>
    </source>
</reference>
<evidence type="ECO:0000256" key="6">
    <source>
        <dbReference type="SAM" id="Phobius"/>
    </source>
</evidence>
<gene>
    <name evidence="8" type="ORF">EXU30_13065</name>
</gene>
<feature type="transmembrane region" description="Helical" evidence="6">
    <location>
        <begin position="101"/>
        <end position="121"/>
    </location>
</feature>
<dbReference type="AlphaFoldDB" id="A0A411PIV2"/>
<accession>A0A411PIV2</accession>
<evidence type="ECO:0000256" key="1">
    <source>
        <dbReference type="ARBA" id="ARBA00004651"/>
    </source>
</evidence>
<feature type="transmembrane region" description="Helical" evidence="6">
    <location>
        <begin position="12"/>
        <end position="40"/>
    </location>
</feature>
<feature type="transmembrane region" description="Helical" evidence="6">
    <location>
        <begin position="357"/>
        <end position="380"/>
    </location>
</feature>
<evidence type="ECO:0000313" key="9">
    <source>
        <dbReference type="Proteomes" id="UP000291106"/>
    </source>
</evidence>
<feature type="domain" description="Na+/H+ antiporter NhaC-like C-terminal" evidence="7">
    <location>
        <begin position="155"/>
        <end position="458"/>
    </location>
</feature>
<keyword evidence="3 6" id="KW-0812">Transmembrane</keyword>
<keyword evidence="2" id="KW-1003">Cell membrane</keyword>
<name>A0A411PIV2_9GAMM</name>
<proteinExistence type="predicted"/>
<evidence type="ECO:0000256" key="4">
    <source>
        <dbReference type="ARBA" id="ARBA00022989"/>
    </source>
</evidence>
<dbReference type="Proteomes" id="UP000291106">
    <property type="component" value="Chromosome"/>
</dbReference>
<protein>
    <submittedName>
        <fullName evidence="8">Sodium:proton antiporter</fullName>
    </submittedName>
</protein>
<dbReference type="PANTHER" id="PTHR43478">
    <property type="entry name" value="NA+/H+ ANTIPORTER-RELATED"/>
    <property type="match status" value="1"/>
</dbReference>
<dbReference type="Pfam" id="PF03553">
    <property type="entry name" value="Na_H_antiporter"/>
    <property type="match status" value="1"/>
</dbReference>
<sequence length="459" mass="48822">MAEPSSISLIPPVVVLLLAVTLRRPILSLIIGAVVGLLLLSPGEVLTNFSDISLSVMADETIGWLILVCGTFGALIALLVRTGGAFSFGKHALRVAKGPKSSLLMTYVLGVAIFIDDYLNALTVGETMKRVTDKFKISREMLAYVVDSTAAPICVLVPLSTWAVFFGGLLVDNGIAEQGQGISAYMQAIPYMLYAWVAVFMVPLVVLGIIPVFGPMKKAQQRAQAGNNIPVEQDSDVSTADDYAVKAIEDEFAGAERQGKLHNFLVPILMLIGFTVYFDIDVWLGLIATMGLTIPYYAVQRLMPLSEMMDQMIDGFKSMLPAIGTVVAAFIFKDVCDKLLLPQFVIDSLSPYMTAQLLPAVVFVAMAILAFATGSSWGIFAVSIPIVMPLSHAVGADTPLVIGALLSASSFGSQACFYSDSTVLAAQGAGCNLVSHAVTQLPYTLIAAAITFVGFIALA</sequence>
<evidence type="ECO:0000259" key="7">
    <source>
        <dbReference type="Pfam" id="PF03553"/>
    </source>
</evidence>
<dbReference type="OrthoDB" id="9762978at2"/>
<dbReference type="RefSeq" id="WP_130600711.1">
    <property type="nucleotide sequence ID" value="NZ_CP036200.1"/>
</dbReference>
<feature type="transmembrane region" description="Helical" evidence="6">
    <location>
        <begin position="142"/>
        <end position="171"/>
    </location>
</feature>
<feature type="transmembrane region" description="Helical" evidence="6">
    <location>
        <begin position="441"/>
        <end position="458"/>
    </location>
</feature>
<keyword evidence="4 6" id="KW-1133">Transmembrane helix</keyword>
<dbReference type="InterPro" id="IPR018461">
    <property type="entry name" value="Na/H_Antiport_NhaC-like_C"/>
</dbReference>
<evidence type="ECO:0000313" key="8">
    <source>
        <dbReference type="EMBL" id="QBF83517.1"/>
    </source>
</evidence>
<organism evidence="8 9">
    <name type="scientific">Shewanella maritima</name>
    <dbReference type="NCBI Taxonomy" id="2520507"/>
    <lineage>
        <taxon>Bacteria</taxon>
        <taxon>Pseudomonadati</taxon>
        <taxon>Pseudomonadota</taxon>
        <taxon>Gammaproteobacteria</taxon>
        <taxon>Alteromonadales</taxon>
        <taxon>Shewanellaceae</taxon>
        <taxon>Shewanella</taxon>
    </lineage>
</organism>
<evidence type="ECO:0000256" key="2">
    <source>
        <dbReference type="ARBA" id="ARBA00022475"/>
    </source>
</evidence>
<feature type="transmembrane region" description="Helical" evidence="6">
    <location>
        <begin position="265"/>
        <end position="298"/>
    </location>
</feature>
<keyword evidence="5 6" id="KW-0472">Membrane</keyword>